<dbReference type="STRING" id="416169.RHOFW104T7_14235"/>
<proteinExistence type="predicted"/>
<name>A0A154QGC8_9GAMM</name>
<dbReference type="Proteomes" id="UP000076131">
    <property type="component" value="Unassembled WGS sequence"/>
</dbReference>
<reference evidence="1 2" key="1">
    <citation type="journal article" date="2016" name="MBio">
        <title>Lateral Gene Transfer in a Heavy Metal-Contaminated-Groundwater Microbial Community.</title>
        <authorList>
            <person name="Hemme C.L."/>
            <person name="Green S.J."/>
            <person name="Rishishwar L."/>
            <person name="Prakash O."/>
            <person name="Pettenato A."/>
            <person name="Chakraborty R."/>
            <person name="Deutschbauer A.M."/>
            <person name="Van Nostrand J.D."/>
            <person name="Wu L."/>
            <person name="He Z."/>
            <person name="Jordan I.K."/>
            <person name="Hazen T.C."/>
            <person name="Arkin A.P."/>
            <person name="Kostka J.E."/>
            <person name="Zhou J."/>
        </authorList>
    </citation>
    <scope>NUCLEOTIDE SEQUENCE [LARGE SCALE GENOMIC DNA]</scope>
    <source>
        <strain evidence="1 2">FW104-T7</strain>
    </source>
</reference>
<evidence type="ECO:0000313" key="2">
    <source>
        <dbReference type="Proteomes" id="UP000076131"/>
    </source>
</evidence>
<dbReference type="RefSeq" id="WP_008436693.1">
    <property type="nucleotide sequence ID" value="NZ_LVJS01000047.1"/>
</dbReference>
<evidence type="ECO:0000313" key="1">
    <source>
        <dbReference type="EMBL" id="KZC23333.1"/>
    </source>
</evidence>
<gene>
    <name evidence="1" type="ORF">RHOFW104T7_14235</name>
</gene>
<comment type="caution">
    <text evidence="1">The sequence shown here is derived from an EMBL/GenBank/DDBJ whole genome shotgun (WGS) entry which is preliminary data.</text>
</comment>
<sequence>MARNHYYLSIADLGHARGDDPRFAYDGAGPNDFAAALQQALRDDTLFQRWRAAQPDPDAVDASLGATDPAAQVQAKVADLRTDVDLLTDLPMSVVRHRLYLLIGAAWQLRDLRAA</sequence>
<dbReference type="eggNOG" id="ENOG5030MZ2">
    <property type="taxonomic scope" value="Bacteria"/>
</dbReference>
<dbReference type="AlphaFoldDB" id="A0A154QGC8"/>
<protein>
    <submittedName>
        <fullName evidence="1">Uncharacterized protein</fullName>
    </submittedName>
</protein>
<dbReference type="EMBL" id="LVJS01000047">
    <property type="protein sequence ID" value="KZC23333.1"/>
    <property type="molecule type" value="Genomic_DNA"/>
</dbReference>
<keyword evidence="2" id="KW-1185">Reference proteome</keyword>
<accession>A0A154QGC8</accession>
<organism evidence="1 2">
    <name type="scientific">Rhodanobacter thiooxydans</name>
    <dbReference type="NCBI Taxonomy" id="416169"/>
    <lineage>
        <taxon>Bacteria</taxon>
        <taxon>Pseudomonadati</taxon>
        <taxon>Pseudomonadota</taxon>
        <taxon>Gammaproteobacteria</taxon>
        <taxon>Lysobacterales</taxon>
        <taxon>Rhodanobacteraceae</taxon>
        <taxon>Rhodanobacter</taxon>
    </lineage>
</organism>